<dbReference type="PANTHER" id="PTHR10742">
    <property type="entry name" value="FLAVIN MONOAMINE OXIDASE"/>
    <property type="match status" value="1"/>
</dbReference>
<dbReference type="GO" id="GO:0006629">
    <property type="term" value="P:lipid metabolic process"/>
    <property type="evidence" value="ECO:0007669"/>
    <property type="project" value="InterPro"/>
</dbReference>
<evidence type="ECO:0000259" key="2">
    <source>
        <dbReference type="Pfam" id="PF01593"/>
    </source>
</evidence>
<protein>
    <recommendedName>
        <fullName evidence="6">Amine oxidase domain-containing protein</fullName>
    </recommendedName>
</protein>
<feature type="domain" description="Amine oxidase" evidence="2">
    <location>
        <begin position="615"/>
        <end position="707"/>
    </location>
</feature>
<dbReference type="Pfam" id="PF01593">
    <property type="entry name" value="Amino_oxidase"/>
    <property type="match status" value="2"/>
</dbReference>
<dbReference type="Proteomes" id="UP001178507">
    <property type="component" value="Unassembled WGS sequence"/>
</dbReference>
<feature type="domain" description="Fungal lipase-type" evidence="3">
    <location>
        <begin position="140"/>
        <end position="228"/>
    </location>
</feature>
<dbReference type="InterPro" id="IPR002937">
    <property type="entry name" value="Amino_oxidase"/>
</dbReference>
<dbReference type="GO" id="GO:0016491">
    <property type="term" value="F:oxidoreductase activity"/>
    <property type="evidence" value="ECO:0007669"/>
    <property type="project" value="InterPro"/>
</dbReference>
<reference evidence="4" key="1">
    <citation type="submission" date="2023-08" db="EMBL/GenBank/DDBJ databases">
        <authorList>
            <person name="Chen Y."/>
            <person name="Shah S."/>
            <person name="Dougan E. K."/>
            <person name="Thang M."/>
            <person name="Chan C."/>
        </authorList>
    </citation>
    <scope>NUCLEOTIDE SEQUENCE</scope>
</reference>
<name>A0AA36J5X1_9DINO</name>
<accession>A0AA36J5X1</accession>
<dbReference type="SUPFAM" id="SSF53474">
    <property type="entry name" value="alpha/beta-Hydrolases"/>
    <property type="match status" value="1"/>
</dbReference>
<evidence type="ECO:0008006" key="6">
    <source>
        <dbReference type="Google" id="ProtNLM"/>
    </source>
</evidence>
<comment type="caution">
    <text evidence="4">The sequence shown here is derived from an EMBL/GenBank/DDBJ whole genome shotgun (WGS) entry which is preliminary data.</text>
</comment>
<evidence type="ECO:0000313" key="4">
    <source>
        <dbReference type="EMBL" id="CAJ1399165.1"/>
    </source>
</evidence>
<dbReference type="Gene3D" id="3.40.50.1820">
    <property type="entry name" value="alpha/beta hydrolase"/>
    <property type="match status" value="1"/>
</dbReference>
<evidence type="ECO:0000256" key="1">
    <source>
        <dbReference type="SAM" id="SignalP"/>
    </source>
</evidence>
<feature type="signal peptide" evidence="1">
    <location>
        <begin position="1"/>
        <end position="20"/>
    </location>
</feature>
<keyword evidence="5" id="KW-1185">Reference proteome</keyword>
<dbReference type="InterPro" id="IPR035892">
    <property type="entry name" value="C2_domain_sf"/>
</dbReference>
<evidence type="ECO:0000259" key="3">
    <source>
        <dbReference type="Pfam" id="PF01764"/>
    </source>
</evidence>
<dbReference type="EMBL" id="CAUJNA010003327">
    <property type="protein sequence ID" value="CAJ1399165.1"/>
    <property type="molecule type" value="Genomic_DNA"/>
</dbReference>
<sequence length="714" mass="78179">MLRLGLLACLGVLLEDYAGASDPPLLRGADTTRMNFPEEMIDGLMEDFAAALERFYQSTFGDPSPVRKYLNVVTRTSPFVVQAAALSFWAYDLDYFEGRWASEDWAGGWRVVKKYVNTTSKSLAPGLDVVALFRRQDECVLSFSGTTGLADWTTNLNVKSLQSLDECGLHNVHEGFFEDFVQFMLGDAWSEGMEEEILSKCGGRLSVAGHSQGAALAEIFATCVNRADEVSFPDLWRWGQLVHPGRRVSTRVTVTGLYGVASPGSTVDFQLKNGASPGGVFPGARLFNMDSETFDPVPWITVLLNFQHAKYQALQLLQPHQVVSHQGDTFDARWQPLTSAVFGKLMSVEHHLGPAYMRRILAFTREVSITILAAQNLSEECLLGGMTPYIEVQVDEEIYFTRPVDAGLLDAVYWNETFPLTTYEPGKAIQLFAWNDCTMDFKMGGGVAGLSCGLALLRHGRSCSVRLLEVQTRLGGRLCTRQVGDVLADAGGAWVHGIEGNPLIADGFITQEDLVTSSGRNIWLHGPCGGDSCSFKRSEEDEVWERRMARVGAVAAASAESGRSLQDGLRDTETEFGPLSAVELRRLRLLEGWFGLPAERIGLLEWDAEQGSMGDFPGPHAILKGGAQLVADRLAAEAQRLGLQVHLGEEVLSLEETEQGVVVVSTGGSMTARAAVVTVSLGVLQSRPDLVRPPLPQTQRLEMCGLDWHPRVEP</sequence>
<dbReference type="SUPFAM" id="SSF51905">
    <property type="entry name" value="FAD/NAD(P)-binding domain"/>
    <property type="match status" value="1"/>
</dbReference>
<proteinExistence type="predicted"/>
<dbReference type="AlphaFoldDB" id="A0AA36J5X1"/>
<dbReference type="Gene3D" id="3.50.50.60">
    <property type="entry name" value="FAD/NAD(P)-binding domain"/>
    <property type="match status" value="1"/>
</dbReference>
<dbReference type="PANTHER" id="PTHR10742:SF410">
    <property type="entry name" value="LYSINE-SPECIFIC HISTONE DEMETHYLASE 2"/>
    <property type="match status" value="1"/>
</dbReference>
<dbReference type="InterPro" id="IPR029058">
    <property type="entry name" value="AB_hydrolase_fold"/>
</dbReference>
<dbReference type="InterPro" id="IPR002921">
    <property type="entry name" value="Fungal_lipase-type"/>
</dbReference>
<keyword evidence="1" id="KW-0732">Signal</keyword>
<evidence type="ECO:0000313" key="5">
    <source>
        <dbReference type="Proteomes" id="UP001178507"/>
    </source>
</evidence>
<dbReference type="InterPro" id="IPR036188">
    <property type="entry name" value="FAD/NAD-bd_sf"/>
</dbReference>
<dbReference type="Pfam" id="PF01764">
    <property type="entry name" value="Lipase_3"/>
    <property type="match status" value="1"/>
</dbReference>
<dbReference type="InterPro" id="IPR050281">
    <property type="entry name" value="Flavin_monoamine_oxidase"/>
</dbReference>
<feature type="domain" description="Amine oxidase" evidence="2">
    <location>
        <begin position="447"/>
        <end position="503"/>
    </location>
</feature>
<feature type="chain" id="PRO_5041376551" description="Amine oxidase domain-containing protein" evidence="1">
    <location>
        <begin position="21"/>
        <end position="714"/>
    </location>
</feature>
<organism evidence="4 5">
    <name type="scientific">Effrenium voratum</name>
    <dbReference type="NCBI Taxonomy" id="2562239"/>
    <lineage>
        <taxon>Eukaryota</taxon>
        <taxon>Sar</taxon>
        <taxon>Alveolata</taxon>
        <taxon>Dinophyceae</taxon>
        <taxon>Suessiales</taxon>
        <taxon>Symbiodiniaceae</taxon>
        <taxon>Effrenium</taxon>
    </lineage>
</organism>
<gene>
    <name evidence="4" type="ORF">EVOR1521_LOCUS22751</name>
</gene>
<dbReference type="SUPFAM" id="SSF49562">
    <property type="entry name" value="C2 domain (Calcium/lipid-binding domain, CaLB)"/>
    <property type="match status" value="1"/>
</dbReference>